<dbReference type="SMART" id="SM00822">
    <property type="entry name" value="PKS_KR"/>
    <property type="match status" value="1"/>
</dbReference>
<name>A0A7J5E104_NOCSI</name>
<dbReference type="PRINTS" id="PR00080">
    <property type="entry name" value="SDRFAMILY"/>
</dbReference>
<dbReference type="GO" id="GO:0016491">
    <property type="term" value="F:oxidoreductase activity"/>
    <property type="evidence" value="ECO:0007669"/>
    <property type="project" value="UniProtKB-KW"/>
</dbReference>
<evidence type="ECO:0000256" key="2">
    <source>
        <dbReference type="ARBA" id="ARBA00023002"/>
    </source>
</evidence>
<dbReference type="PROSITE" id="PS00061">
    <property type="entry name" value="ADH_SHORT"/>
    <property type="match status" value="1"/>
</dbReference>
<accession>A0A7J5E104</accession>
<evidence type="ECO:0000259" key="4">
    <source>
        <dbReference type="SMART" id="SM00822"/>
    </source>
</evidence>
<dbReference type="InterPro" id="IPR036291">
    <property type="entry name" value="NAD(P)-bd_dom_sf"/>
</dbReference>
<protein>
    <submittedName>
        <fullName evidence="5">SDR family oxidoreductase</fullName>
    </submittedName>
</protein>
<evidence type="ECO:0000256" key="1">
    <source>
        <dbReference type="ARBA" id="ARBA00006484"/>
    </source>
</evidence>
<gene>
    <name evidence="5" type="ORF">F9L07_08350</name>
</gene>
<dbReference type="PRINTS" id="PR00081">
    <property type="entry name" value="GDHRDH"/>
</dbReference>
<sequence>MKVTVVIGGASGIGAATARLLAGSGHRVVVADLPGTSADAHVDVTDEASVAALLDGVVAEHGALHGVVNCAGVSTLARVVDHDAAEWRRVVDVCLTGAFLVLKHAGQRVADGGALVSLSSLNARQPGTGLAAYCAAKAGLVALTEVTALELGARGVRVNTVAPGLVVTPLTAPAMDIPGVRDDYVDNTALGRSGEPDEIAAAIRFLLSDDAAWITGETLDINGGAHLRRYPDLVGLVEKAFG</sequence>
<keyword evidence="2" id="KW-0560">Oxidoreductase</keyword>
<organism evidence="5 6">
    <name type="scientific">Nocardioides simplex</name>
    <name type="common">Arthrobacter simplex</name>
    <dbReference type="NCBI Taxonomy" id="2045"/>
    <lineage>
        <taxon>Bacteria</taxon>
        <taxon>Bacillati</taxon>
        <taxon>Actinomycetota</taxon>
        <taxon>Actinomycetes</taxon>
        <taxon>Propionibacteriales</taxon>
        <taxon>Nocardioidaceae</taxon>
        <taxon>Pimelobacter</taxon>
    </lineage>
</organism>
<feature type="domain" description="Ketoreductase" evidence="4">
    <location>
        <begin position="2"/>
        <end position="164"/>
    </location>
</feature>
<dbReference type="SUPFAM" id="SSF51735">
    <property type="entry name" value="NAD(P)-binding Rossmann-fold domains"/>
    <property type="match status" value="1"/>
</dbReference>
<dbReference type="AlphaFoldDB" id="A0A7J5E104"/>
<dbReference type="InterPro" id="IPR002347">
    <property type="entry name" value="SDR_fam"/>
</dbReference>
<proteinExistence type="inferred from homology"/>
<dbReference type="CDD" id="cd05233">
    <property type="entry name" value="SDR_c"/>
    <property type="match status" value="1"/>
</dbReference>
<keyword evidence="3" id="KW-0520">NAD</keyword>
<evidence type="ECO:0000313" key="5">
    <source>
        <dbReference type="EMBL" id="KAB2811843.1"/>
    </source>
</evidence>
<dbReference type="Proteomes" id="UP000449906">
    <property type="component" value="Unassembled WGS sequence"/>
</dbReference>
<dbReference type="EMBL" id="WBVM01000001">
    <property type="protein sequence ID" value="KAB2811843.1"/>
    <property type="molecule type" value="Genomic_DNA"/>
</dbReference>
<dbReference type="PANTHER" id="PTHR24321">
    <property type="entry name" value="DEHYDROGENASES, SHORT CHAIN"/>
    <property type="match status" value="1"/>
</dbReference>
<dbReference type="InterPro" id="IPR057326">
    <property type="entry name" value="KR_dom"/>
</dbReference>
<reference evidence="5 6" key="1">
    <citation type="submission" date="2019-09" db="EMBL/GenBank/DDBJ databases">
        <title>Pimelobacter sp. isolated from Paulinella.</title>
        <authorList>
            <person name="Jeong S.E."/>
        </authorList>
    </citation>
    <scope>NUCLEOTIDE SEQUENCE [LARGE SCALE GENOMIC DNA]</scope>
    <source>
        <strain evidence="5 6">Pch-N</strain>
    </source>
</reference>
<comment type="similarity">
    <text evidence="1">Belongs to the short-chain dehydrogenases/reductases (SDR) family.</text>
</comment>
<dbReference type="RefSeq" id="WP_151579271.1">
    <property type="nucleotide sequence ID" value="NZ_WBVM01000001.1"/>
</dbReference>
<evidence type="ECO:0000256" key="3">
    <source>
        <dbReference type="ARBA" id="ARBA00023027"/>
    </source>
</evidence>
<dbReference type="PANTHER" id="PTHR24321:SF8">
    <property type="entry name" value="ESTRADIOL 17-BETA-DEHYDROGENASE 8-RELATED"/>
    <property type="match status" value="1"/>
</dbReference>
<dbReference type="InterPro" id="IPR020904">
    <property type="entry name" value="Sc_DH/Rdtase_CS"/>
</dbReference>
<evidence type="ECO:0000313" key="6">
    <source>
        <dbReference type="Proteomes" id="UP000449906"/>
    </source>
</evidence>
<dbReference type="Pfam" id="PF13561">
    <property type="entry name" value="adh_short_C2"/>
    <property type="match status" value="1"/>
</dbReference>
<dbReference type="FunFam" id="3.40.50.720:FF:000084">
    <property type="entry name" value="Short-chain dehydrogenase reductase"/>
    <property type="match status" value="1"/>
</dbReference>
<dbReference type="Gene3D" id="3.40.50.720">
    <property type="entry name" value="NAD(P)-binding Rossmann-like Domain"/>
    <property type="match status" value="1"/>
</dbReference>
<comment type="caution">
    <text evidence="5">The sequence shown here is derived from an EMBL/GenBank/DDBJ whole genome shotgun (WGS) entry which is preliminary data.</text>
</comment>